<organism evidence="1 2">
    <name type="scientific">Klenkia soli</name>
    <dbReference type="NCBI Taxonomy" id="1052260"/>
    <lineage>
        <taxon>Bacteria</taxon>
        <taxon>Bacillati</taxon>
        <taxon>Actinomycetota</taxon>
        <taxon>Actinomycetes</taxon>
        <taxon>Geodermatophilales</taxon>
        <taxon>Geodermatophilaceae</taxon>
        <taxon>Klenkia</taxon>
    </lineage>
</organism>
<dbReference type="Proteomes" id="UP000199088">
    <property type="component" value="Unassembled WGS sequence"/>
</dbReference>
<proteinExistence type="predicted"/>
<dbReference type="AlphaFoldDB" id="A0A1H0KT41"/>
<reference evidence="2" key="1">
    <citation type="submission" date="2016-10" db="EMBL/GenBank/DDBJ databases">
        <authorList>
            <person name="Varghese N."/>
            <person name="Submissions S."/>
        </authorList>
    </citation>
    <scope>NUCLEOTIDE SEQUENCE [LARGE SCALE GENOMIC DNA]</scope>
    <source>
        <strain evidence="2">DSM 45843</strain>
    </source>
</reference>
<evidence type="ECO:0000313" key="1">
    <source>
        <dbReference type="EMBL" id="SDO58910.1"/>
    </source>
</evidence>
<sequence>MTEDPRARFRDLPAPCRPEQLVETSDVSQVAPPEQEVPAAWRSALLGAGG</sequence>
<gene>
    <name evidence="1" type="ORF">SAMN05660199_02230</name>
</gene>
<dbReference type="RefSeq" id="WP_165617544.1">
    <property type="nucleotide sequence ID" value="NZ_FNIR01000006.1"/>
</dbReference>
<accession>A0A1H0KT41</accession>
<dbReference type="EMBL" id="FNIR01000006">
    <property type="protein sequence ID" value="SDO58910.1"/>
    <property type="molecule type" value="Genomic_DNA"/>
</dbReference>
<keyword evidence="2" id="KW-1185">Reference proteome</keyword>
<evidence type="ECO:0000313" key="2">
    <source>
        <dbReference type="Proteomes" id="UP000199088"/>
    </source>
</evidence>
<name>A0A1H0KT41_9ACTN</name>
<protein>
    <submittedName>
        <fullName evidence="1">Uncharacterized protein</fullName>
    </submittedName>
</protein>
<dbReference type="STRING" id="1052260.SAMN05660199_02230"/>